<dbReference type="Pfam" id="PF13246">
    <property type="entry name" value="Cation_ATPase"/>
    <property type="match status" value="1"/>
</dbReference>
<reference evidence="2" key="1">
    <citation type="submission" date="2015-07" db="EMBL/GenBank/DDBJ databases">
        <title>Near-Complete Genome Sequence of the Cellulolytic Bacterium Bacteroides (Pseudobacteroides) cellulosolvens ATCC 35603.</title>
        <authorList>
            <person name="Dassa B."/>
            <person name="Utturkar S.M."/>
            <person name="Klingeman D.M."/>
            <person name="Hurt R.A."/>
            <person name="Keller M."/>
            <person name="Xu J."/>
            <person name="Reddy Y.H.K."/>
            <person name="Borovok I."/>
            <person name="Grinberg I.R."/>
            <person name="Lamed R."/>
            <person name="Zhivin O."/>
            <person name="Bayer E.A."/>
            <person name="Brown S.D."/>
        </authorList>
    </citation>
    <scope>NUCLEOTIDE SEQUENCE [LARGE SCALE GENOMIC DNA]</scope>
    <source>
        <strain evidence="2">DSM 2933</strain>
    </source>
</reference>
<dbReference type="InterPro" id="IPR023299">
    <property type="entry name" value="ATPase_P-typ_cyto_dom_N"/>
</dbReference>
<organism evidence="1 2">
    <name type="scientific">Pseudobacteroides cellulosolvens ATCC 35603 = DSM 2933</name>
    <dbReference type="NCBI Taxonomy" id="398512"/>
    <lineage>
        <taxon>Bacteria</taxon>
        <taxon>Bacillati</taxon>
        <taxon>Bacillota</taxon>
        <taxon>Clostridia</taxon>
        <taxon>Eubacteriales</taxon>
        <taxon>Oscillospiraceae</taxon>
        <taxon>Pseudobacteroides</taxon>
    </lineage>
</organism>
<dbReference type="SUPFAM" id="SSF81660">
    <property type="entry name" value="Metal cation-transporting ATPase, ATP-binding domain N"/>
    <property type="match status" value="1"/>
</dbReference>
<keyword evidence="2" id="KW-1185">Reference proteome</keyword>
<dbReference type="eggNOG" id="COG0474">
    <property type="taxonomic scope" value="Bacteria"/>
</dbReference>
<protein>
    <submittedName>
        <fullName evidence="1">ATPase E1-E2 type</fullName>
    </submittedName>
</protein>
<dbReference type="RefSeq" id="WP_036944829.1">
    <property type="nucleotide sequence ID" value="NZ_JQKC01000036.1"/>
</dbReference>
<evidence type="ECO:0000313" key="2">
    <source>
        <dbReference type="Proteomes" id="UP000036923"/>
    </source>
</evidence>
<name>A0A0L6JWD5_9FIRM</name>
<dbReference type="STRING" id="398512.Bccel_5321"/>
<dbReference type="Proteomes" id="UP000036923">
    <property type="component" value="Unassembled WGS sequence"/>
</dbReference>
<dbReference type="OrthoDB" id="2081695at2"/>
<dbReference type="Gene3D" id="3.40.1110.10">
    <property type="entry name" value="Calcium-transporting ATPase, cytoplasmic domain N"/>
    <property type="match status" value="1"/>
</dbReference>
<accession>A0A0L6JWD5</accession>
<dbReference type="GO" id="GO:0000166">
    <property type="term" value="F:nucleotide binding"/>
    <property type="evidence" value="ECO:0007669"/>
    <property type="project" value="InterPro"/>
</dbReference>
<evidence type="ECO:0000313" key="1">
    <source>
        <dbReference type="EMBL" id="KNY30044.1"/>
    </source>
</evidence>
<proteinExistence type="predicted"/>
<dbReference type="EMBL" id="LGTC01000001">
    <property type="protein sequence ID" value="KNY30044.1"/>
    <property type="molecule type" value="Genomic_DNA"/>
</dbReference>
<dbReference type="AlphaFoldDB" id="A0A0L6JWD5"/>
<comment type="caution">
    <text evidence="1">The sequence shown here is derived from an EMBL/GenBank/DDBJ whole genome shotgun (WGS) entry which is preliminary data.</text>
</comment>
<sequence>MGIIINKGTSFKNKNLHLKNYNMESYIDKVYLDGRLKDASMVNEQDKSFGVFMHSLILSNTIDLEKYEIGVCRRKEDKLKKAVLTYAESMGFDTKLIESIAPKLPGLDINHDNRFSSSVHLINGELRVVIRGAAEYMFRSCTHILIESRFVRVTRKVLREVYDTFKYMAAKGMDVYAVALRDLSSLPENFNDNFLRSNLALVSLIGVNKKLRANKNAGI</sequence>
<gene>
    <name evidence="1" type="ORF">Bccel_5321</name>
</gene>